<sequence length="93" mass="10169">MSKDRKPPPPPFGLDEKTYADLWFYALPVLGFVLAFGVFALLLGVLPDHWWGEVLAAVVAVGVGVIAVRAGRRLHRSLHAADEDRPGGPPDRR</sequence>
<name>A0ABW8C614_9ACTN</name>
<proteinExistence type="predicted"/>
<keyword evidence="1" id="KW-1133">Transmembrane helix</keyword>
<evidence type="ECO:0000256" key="1">
    <source>
        <dbReference type="SAM" id="Phobius"/>
    </source>
</evidence>
<evidence type="ECO:0000313" key="3">
    <source>
        <dbReference type="Proteomes" id="UP001614394"/>
    </source>
</evidence>
<accession>A0ABW8C614</accession>
<organism evidence="2 3">
    <name type="scientific">Streptomyces fildesensis</name>
    <dbReference type="NCBI Taxonomy" id="375757"/>
    <lineage>
        <taxon>Bacteria</taxon>
        <taxon>Bacillati</taxon>
        <taxon>Actinomycetota</taxon>
        <taxon>Actinomycetes</taxon>
        <taxon>Kitasatosporales</taxon>
        <taxon>Streptomycetaceae</taxon>
        <taxon>Streptomyces</taxon>
    </lineage>
</organism>
<protein>
    <recommendedName>
        <fullName evidence="4">Integral membrane protein</fullName>
    </recommendedName>
</protein>
<feature type="transmembrane region" description="Helical" evidence="1">
    <location>
        <begin position="22"/>
        <end position="44"/>
    </location>
</feature>
<reference evidence="2 3" key="1">
    <citation type="submission" date="2024-10" db="EMBL/GenBank/DDBJ databases">
        <title>The Natural Products Discovery Center: Release of the First 8490 Sequenced Strains for Exploring Actinobacteria Biosynthetic Diversity.</title>
        <authorList>
            <person name="Kalkreuter E."/>
            <person name="Kautsar S.A."/>
            <person name="Yang D."/>
            <person name="Bader C.D."/>
            <person name="Teijaro C.N."/>
            <person name="Fluegel L."/>
            <person name="Davis C.M."/>
            <person name="Simpson J.R."/>
            <person name="Lauterbach L."/>
            <person name="Steele A.D."/>
            <person name="Gui C."/>
            <person name="Meng S."/>
            <person name="Li G."/>
            <person name="Viehrig K."/>
            <person name="Ye F."/>
            <person name="Su P."/>
            <person name="Kiefer A.F."/>
            <person name="Nichols A."/>
            <person name="Cepeda A.J."/>
            <person name="Yan W."/>
            <person name="Fan B."/>
            <person name="Jiang Y."/>
            <person name="Adhikari A."/>
            <person name="Zheng C.-J."/>
            <person name="Schuster L."/>
            <person name="Cowan T.M."/>
            <person name="Smanski M.J."/>
            <person name="Chevrette M.G."/>
            <person name="De Carvalho L.P.S."/>
            <person name="Shen B."/>
        </authorList>
    </citation>
    <scope>NUCLEOTIDE SEQUENCE [LARGE SCALE GENOMIC DNA]</scope>
    <source>
        <strain evidence="2 3">NPDC053399</strain>
    </source>
</reference>
<keyword evidence="1" id="KW-0472">Membrane</keyword>
<keyword evidence="1" id="KW-0812">Transmembrane</keyword>
<dbReference type="RefSeq" id="WP_399648815.1">
    <property type="nucleotide sequence ID" value="NZ_JBITYG010000004.1"/>
</dbReference>
<evidence type="ECO:0008006" key="4">
    <source>
        <dbReference type="Google" id="ProtNLM"/>
    </source>
</evidence>
<dbReference type="EMBL" id="JBITYG010000004">
    <property type="protein sequence ID" value="MFI9101874.1"/>
    <property type="molecule type" value="Genomic_DNA"/>
</dbReference>
<gene>
    <name evidence="2" type="ORF">ACIGXA_15270</name>
</gene>
<evidence type="ECO:0000313" key="2">
    <source>
        <dbReference type="EMBL" id="MFI9101874.1"/>
    </source>
</evidence>
<keyword evidence="3" id="KW-1185">Reference proteome</keyword>
<comment type="caution">
    <text evidence="2">The sequence shown here is derived from an EMBL/GenBank/DDBJ whole genome shotgun (WGS) entry which is preliminary data.</text>
</comment>
<dbReference type="Proteomes" id="UP001614394">
    <property type="component" value="Unassembled WGS sequence"/>
</dbReference>
<feature type="transmembrane region" description="Helical" evidence="1">
    <location>
        <begin position="50"/>
        <end position="68"/>
    </location>
</feature>